<name>A0A1T2L944_9GAMM</name>
<dbReference type="Gene3D" id="3.60.21.10">
    <property type="match status" value="1"/>
</dbReference>
<evidence type="ECO:0000313" key="1">
    <source>
        <dbReference type="EMBL" id="OOZ41617.1"/>
    </source>
</evidence>
<accession>A0A1T2L944</accession>
<evidence type="ECO:0008006" key="3">
    <source>
        <dbReference type="Google" id="ProtNLM"/>
    </source>
</evidence>
<reference evidence="1 2" key="1">
    <citation type="submission" date="2016-11" db="EMBL/GenBank/DDBJ databases">
        <title>Mixed transmission modes and dynamic genome evolution in an obligate animal-bacterial symbiosis.</title>
        <authorList>
            <person name="Russell S.L."/>
            <person name="Corbett-Detig R.B."/>
            <person name="Cavanaugh C.M."/>
        </authorList>
    </citation>
    <scope>NUCLEOTIDE SEQUENCE [LARGE SCALE GENOMIC DNA]</scope>
    <source>
        <strain evidence="1">Sveles-Q1</strain>
    </source>
</reference>
<protein>
    <recommendedName>
        <fullName evidence="3">Calcineurin-like phosphoesterase domain-containing protein</fullName>
    </recommendedName>
</protein>
<keyword evidence="2" id="KW-1185">Reference proteome</keyword>
<organism evidence="1 2">
    <name type="scientific">Solemya pervernicosa gill symbiont</name>
    <dbReference type="NCBI Taxonomy" id="642797"/>
    <lineage>
        <taxon>Bacteria</taxon>
        <taxon>Pseudomonadati</taxon>
        <taxon>Pseudomonadota</taxon>
        <taxon>Gammaproteobacteria</taxon>
        <taxon>sulfur-oxidizing symbionts</taxon>
    </lineage>
</organism>
<dbReference type="AlphaFoldDB" id="A0A1T2L944"/>
<sequence>METNQFVRADNGPSGKEEMKRDLLAEDNNQTLTYSFDDINTGVHYILLNTDSLSTVSNPRLPEKTVPSWAPLHWVERDLVKASNNPNIKRIVVLAHKPLVLDNPGPHDIVHNTAPYTLGDSLLKLFSETPKFSGYFSAHSHQWLYTDKLGPRQNVTQVIAGNAGSKLISKWAPEDGTYFGFTVVNLYDDNTIGVVSYARPAPTPYNSLAPQPAAKPSMEIIFPVVGHANTEMKSTVH</sequence>
<dbReference type="SUPFAM" id="SSF56300">
    <property type="entry name" value="Metallo-dependent phosphatases"/>
    <property type="match status" value="1"/>
</dbReference>
<proteinExistence type="predicted"/>
<dbReference type="InterPro" id="IPR029052">
    <property type="entry name" value="Metallo-depent_PP-like"/>
</dbReference>
<gene>
    <name evidence="1" type="ORF">BOW53_02750</name>
</gene>
<comment type="caution">
    <text evidence="1">The sequence shown here is derived from an EMBL/GenBank/DDBJ whole genome shotgun (WGS) entry which is preliminary data.</text>
</comment>
<evidence type="ECO:0000313" key="2">
    <source>
        <dbReference type="Proteomes" id="UP000191110"/>
    </source>
</evidence>
<dbReference type="Proteomes" id="UP000191110">
    <property type="component" value="Unassembled WGS sequence"/>
</dbReference>
<dbReference type="EMBL" id="MPRL01000007">
    <property type="protein sequence ID" value="OOZ41617.1"/>
    <property type="molecule type" value="Genomic_DNA"/>
</dbReference>